<sequence>MIREWKDSTIKRFLKEGRGSGEGSEYKSWLQVQDINSQGRSTRTYSYKSQRVIHLLSDLQLYYWYLLEFDDMVLDVREQFPLLDFHEMNIPIDQELEKKLFSTKTDVPHVFIVSFMVTRIDQSGNSFYEARAIKSSTELTKKATIERLEMQRRYFEKKQIDFGVVTEMNINKQLARNIGWVLTAYDIQDYPNLVRNFLYLKEDLLRYLSNHTATFQMVFQRIEKDYQLDEGLGLILFKHLVATKQIKLDLNRKIDMSRNVEEYRIELPGIKSGGDKHAVNG</sequence>
<organism evidence="1 2">
    <name type="scientific">Robertmurraya yapensis</name>
    <name type="common">ex Hitch et al 2024</name>
    <dbReference type="NCBI Taxonomy" id="3133160"/>
    <lineage>
        <taxon>Bacteria</taxon>
        <taxon>Bacillati</taxon>
        <taxon>Bacillota</taxon>
        <taxon>Bacilli</taxon>
        <taxon>Bacillales</taxon>
        <taxon>Bacillaceae</taxon>
        <taxon>Robertmurraya</taxon>
    </lineage>
</organism>
<dbReference type="EMBL" id="JBBMEW010000035">
    <property type="protein sequence ID" value="MEQ2529423.1"/>
    <property type="molecule type" value="Genomic_DNA"/>
</dbReference>
<keyword evidence="1" id="KW-0378">Hydrolase</keyword>
<reference evidence="1" key="1">
    <citation type="submission" date="2024-03" db="EMBL/GenBank/DDBJ databases">
        <title>Human intestinal bacterial collection.</title>
        <authorList>
            <person name="Pauvert C."/>
            <person name="Hitch T.C.A."/>
            <person name="Clavel T."/>
        </authorList>
    </citation>
    <scope>NUCLEOTIDE SEQUENCE</scope>
    <source>
        <strain evidence="1">CLA-AA-H227</strain>
    </source>
</reference>
<comment type="caution">
    <text evidence="1">The sequence shown here is derived from an EMBL/GenBank/DDBJ whole genome shotgun (WGS) entry which is preliminary data.</text>
</comment>
<evidence type="ECO:0000313" key="2">
    <source>
        <dbReference type="Proteomes" id="UP001439875"/>
    </source>
</evidence>
<keyword evidence="1" id="KW-0540">Nuclease</keyword>
<name>A0ACC6SHB4_9BACI</name>
<gene>
    <name evidence="1" type="ORF">WMO40_22385</name>
</gene>
<keyword evidence="1" id="KW-0255">Endonuclease</keyword>
<dbReference type="Proteomes" id="UP001439875">
    <property type="component" value="Unassembled WGS sequence"/>
</dbReference>
<keyword evidence="2" id="KW-1185">Reference proteome</keyword>
<proteinExistence type="predicted"/>
<protein>
    <submittedName>
        <fullName evidence="1">TnsA endonuclease C-terminal domain-containing protein</fullName>
    </submittedName>
</protein>
<evidence type="ECO:0000313" key="1">
    <source>
        <dbReference type="EMBL" id="MEQ2529423.1"/>
    </source>
</evidence>
<accession>A0ACC6SHB4</accession>